<organism evidence="1">
    <name type="scientific">viral metagenome</name>
    <dbReference type="NCBI Taxonomy" id="1070528"/>
    <lineage>
        <taxon>unclassified sequences</taxon>
        <taxon>metagenomes</taxon>
        <taxon>organismal metagenomes</taxon>
    </lineage>
</organism>
<dbReference type="EMBL" id="MN740328">
    <property type="protein sequence ID" value="QHU00707.1"/>
    <property type="molecule type" value="Genomic_DNA"/>
</dbReference>
<reference evidence="1" key="1">
    <citation type="journal article" date="2020" name="Nature">
        <title>Giant virus diversity and host interactions through global metagenomics.</title>
        <authorList>
            <person name="Schulz F."/>
            <person name="Roux S."/>
            <person name="Paez-Espino D."/>
            <person name="Jungbluth S."/>
            <person name="Walsh D.A."/>
            <person name="Denef V.J."/>
            <person name="McMahon K.D."/>
            <person name="Konstantinidis K.T."/>
            <person name="Eloe-Fadrosh E.A."/>
            <person name="Kyrpides N.C."/>
            <person name="Woyke T."/>
        </authorList>
    </citation>
    <scope>NUCLEOTIDE SEQUENCE</scope>
    <source>
        <strain evidence="1">GVMAG-M-3300025860-20</strain>
    </source>
</reference>
<accession>A0A6C0J848</accession>
<dbReference type="AlphaFoldDB" id="A0A6C0J848"/>
<name>A0A6C0J848_9ZZZZ</name>
<proteinExistence type="predicted"/>
<evidence type="ECO:0000313" key="1">
    <source>
        <dbReference type="EMBL" id="QHU00707.1"/>
    </source>
</evidence>
<protein>
    <submittedName>
        <fullName evidence="1">Uncharacterized protein</fullName>
    </submittedName>
</protein>
<sequence>MSVKTSTFASHTVRYMKDSMVSNAHCQSGTEQTYYELFVPHDYFS</sequence>